<evidence type="ECO:0000259" key="2">
    <source>
        <dbReference type="PROSITE" id="PS50011"/>
    </source>
</evidence>
<name>A0A813G3U1_POLGL</name>
<dbReference type="PROSITE" id="PS50011">
    <property type="entry name" value="PROTEIN_KINASE_DOM"/>
    <property type="match status" value="1"/>
</dbReference>
<dbReference type="AlphaFoldDB" id="A0A813G3U1"/>
<keyword evidence="4" id="KW-1185">Reference proteome</keyword>
<dbReference type="Proteomes" id="UP000654075">
    <property type="component" value="Unassembled WGS sequence"/>
</dbReference>
<evidence type="ECO:0000313" key="3">
    <source>
        <dbReference type="EMBL" id="CAE8621545.1"/>
    </source>
</evidence>
<evidence type="ECO:0000313" key="4">
    <source>
        <dbReference type="Proteomes" id="UP000654075"/>
    </source>
</evidence>
<dbReference type="InterPro" id="IPR017441">
    <property type="entry name" value="Protein_kinase_ATP_BS"/>
</dbReference>
<dbReference type="Gene3D" id="3.30.200.20">
    <property type="entry name" value="Phosphorylase Kinase, domain 1"/>
    <property type="match status" value="1"/>
</dbReference>
<feature type="domain" description="Protein kinase" evidence="2">
    <location>
        <begin position="77"/>
        <end position="122"/>
    </location>
</feature>
<dbReference type="OrthoDB" id="548217at2759"/>
<proteinExistence type="predicted"/>
<feature type="binding site" evidence="1">
    <location>
        <position position="106"/>
    </location>
    <ligand>
        <name>ATP</name>
        <dbReference type="ChEBI" id="CHEBI:30616"/>
    </ligand>
</feature>
<keyword evidence="1" id="KW-0067">ATP-binding</keyword>
<sequence length="122" mass="12953">MVASGCAEGLRCLWASCWPAAGLPKRRSGVSDVVLQRLEESQLSSEALSPTLSGRKRIDIKSLLVCADPGRAVGKSYKHLEPLGSGAFGSVFRATCVHTGEVRAIKQIPLTDVQGDLTSSEQ</sequence>
<feature type="non-terminal residue" evidence="3">
    <location>
        <position position="1"/>
    </location>
</feature>
<dbReference type="GO" id="GO:0005524">
    <property type="term" value="F:ATP binding"/>
    <property type="evidence" value="ECO:0007669"/>
    <property type="project" value="UniProtKB-UniRule"/>
</dbReference>
<protein>
    <recommendedName>
        <fullName evidence="2">Protein kinase domain-containing protein</fullName>
    </recommendedName>
</protein>
<gene>
    <name evidence="3" type="ORF">PGLA1383_LOCUS39063</name>
</gene>
<dbReference type="InterPro" id="IPR011009">
    <property type="entry name" value="Kinase-like_dom_sf"/>
</dbReference>
<comment type="caution">
    <text evidence="3">The sequence shown here is derived from an EMBL/GenBank/DDBJ whole genome shotgun (WGS) entry which is preliminary data.</text>
</comment>
<evidence type="ECO:0000256" key="1">
    <source>
        <dbReference type="PROSITE-ProRule" id="PRU10141"/>
    </source>
</evidence>
<dbReference type="PROSITE" id="PS00107">
    <property type="entry name" value="PROTEIN_KINASE_ATP"/>
    <property type="match status" value="1"/>
</dbReference>
<dbReference type="SUPFAM" id="SSF56112">
    <property type="entry name" value="Protein kinase-like (PK-like)"/>
    <property type="match status" value="1"/>
</dbReference>
<reference evidence="3" key="1">
    <citation type="submission" date="2021-02" db="EMBL/GenBank/DDBJ databases">
        <authorList>
            <person name="Dougan E. K."/>
            <person name="Rhodes N."/>
            <person name="Thang M."/>
            <person name="Chan C."/>
        </authorList>
    </citation>
    <scope>NUCLEOTIDE SEQUENCE</scope>
</reference>
<organism evidence="3 4">
    <name type="scientific">Polarella glacialis</name>
    <name type="common">Dinoflagellate</name>
    <dbReference type="NCBI Taxonomy" id="89957"/>
    <lineage>
        <taxon>Eukaryota</taxon>
        <taxon>Sar</taxon>
        <taxon>Alveolata</taxon>
        <taxon>Dinophyceae</taxon>
        <taxon>Suessiales</taxon>
        <taxon>Suessiaceae</taxon>
        <taxon>Polarella</taxon>
    </lineage>
</organism>
<accession>A0A813G3U1</accession>
<keyword evidence="1" id="KW-0547">Nucleotide-binding</keyword>
<dbReference type="GO" id="GO:0004672">
    <property type="term" value="F:protein kinase activity"/>
    <property type="evidence" value="ECO:0007669"/>
    <property type="project" value="InterPro"/>
</dbReference>
<dbReference type="EMBL" id="CAJNNV010027767">
    <property type="protein sequence ID" value="CAE8621545.1"/>
    <property type="molecule type" value="Genomic_DNA"/>
</dbReference>
<dbReference type="InterPro" id="IPR000719">
    <property type="entry name" value="Prot_kinase_dom"/>
</dbReference>